<keyword evidence="4" id="KW-0274">FAD</keyword>
<dbReference type="PROSITE" id="PS00862">
    <property type="entry name" value="OX2_COVAL_FAD"/>
    <property type="match status" value="1"/>
</dbReference>
<feature type="domain" description="FAD-binding PCMH-type" evidence="6">
    <location>
        <begin position="40"/>
        <end position="212"/>
    </location>
</feature>
<dbReference type="Pfam" id="PF01565">
    <property type="entry name" value="FAD_binding_4"/>
    <property type="match status" value="1"/>
</dbReference>
<evidence type="ECO:0000256" key="3">
    <source>
        <dbReference type="ARBA" id="ARBA00022630"/>
    </source>
</evidence>
<comment type="cofactor">
    <cofactor evidence="1">
        <name>FAD</name>
        <dbReference type="ChEBI" id="CHEBI:57692"/>
    </cofactor>
</comment>
<evidence type="ECO:0000256" key="2">
    <source>
        <dbReference type="ARBA" id="ARBA00005466"/>
    </source>
</evidence>
<dbReference type="Proteomes" id="UP001415169">
    <property type="component" value="Unassembled WGS sequence"/>
</dbReference>
<sequence length="458" mass="48535">MSDDLALRPAVLDRTLCGGRIWLPEDPGYDEHRLGWALAADLAPAAIAFPHSVDEVIAVVRAAVAAGYRVAPQSTGHGAGPLADQDLSNTVIVRLSEFTGVKIDAEAGTARVVGGTLWEDVIAAAAEFGFTALHGSAGDVAVAGFALNGGLSFYGREFGLSVNRVRAVELVTAAGELVRASADENASLFWAVRGAAGNFGVVTAVELDLLPFSDVFAGILLWDRRRAAEVARVWRDWAADAPEQVTTSLRVFSFPPLPELPPFLAGRDVIAIDGAVHADDAEAERILAPLRALEPELDTFARIPSTGLVAVHMDPPEPTGSVSDHRVLGELPDEAIETLLAQIWPELPSGLLCAELRQLGGALSRRPHDAGAIGSIEGAFALFTLTMAPVSAAVEPGLAAVRRAAEAFEPWAAPARLPTFSENRTDGGRLFGGARERLAYETVRMDPNRVFQAHHPVR</sequence>
<dbReference type="InterPro" id="IPR036318">
    <property type="entry name" value="FAD-bd_PCMH-like_sf"/>
</dbReference>
<evidence type="ECO:0000313" key="8">
    <source>
        <dbReference type="Proteomes" id="UP001415169"/>
    </source>
</evidence>
<evidence type="ECO:0000259" key="6">
    <source>
        <dbReference type="PROSITE" id="PS51387"/>
    </source>
</evidence>
<dbReference type="RefSeq" id="WP_344791709.1">
    <property type="nucleotide sequence ID" value="NZ_BAABBV010000001.1"/>
</dbReference>
<dbReference type="PROSITE" id="PS51387">
    <property type="entry name" value="FAD_PCMH"/>
    <property type="match status" value="1"/>
</dbReference>
<proteinExistence type="inferred from homology"/>
<dbReference type="Gene3D" id="3.40.462.20">
    <property type="match status" value="1"/>
</dbReference>
<organism evidence="7 8">
    <name type="scientific">Gryllotalpicola daejeonensis</name>
    <dbReference type="NCBI Taxonomy" id="993087"/>
    <lineage>
        <taxon>Bacteria</taxon>
        <taxon>Bacillati</taxon>
        <taxon>Actinomycetota</taxon>
        <taxon>Actinomycetes</taxon>
        <taxon>Micrococcales</taxon>
        <taxon>Microbacteriaceae</taxon>
        <taxon>Gryllotalpicola</taxon>
    </lineage>
</organism>
<dbReference type="InterPro" id="IPR006093">
    <property type="entry name" value="Oxy_OxRdtase_FAD_BS"/>
</dbReference>
<accession>A0ABP7ZKW0</accession>
<comment type="caution">
    <text evidence="7">The sequence shown here is derived from an EMBL/GenBank/DDBJ whole genome shotgun (WGS) entry which is preliminary data.</text>
</comment>
<reference evidence="7" key="2">
    <citation type="submission" date="2023-12" db="EMBL/GenBank/DDBJ databases">
        <authorList>
            <person name="Sun Q."/>
            <person name="Inoue M."/>
        </authorList>
    </citation>
    <scope>NUCLEOTIDE SEQUENCE</scope>
    <source>
        <strain evidence="7">JCM 17590</strain>
    </source>
</reference>
<dbReference type="Gene3D" id="3.30.465.10">
    <property type="match status" value="1"/>
</dbReference>
<keyword evidence="8" id="KW-1185">Reference proteome</keyword>
<dbReference type="InterPro" id="IPR016169">
    <property type="entry name" value="FAD-bd_PCMH_sub2"/>
</dbReference>
<dbReference type="PANTHER" id="PTHR42973">
    <property type="entry name" value="BINDING OXIDOREDUCTASE, PUTATIVE (AFU_ORTHOLOGUE AFUA_1G17690)-RELATED"/>
    <property type="match status" value="1"/>
</dbReference>
<dbReference type="EMBL" id="BAABBV010000001">
    <property type="protein sequence ID" value="GAA4162154.1"/>
    <property type="molecule type" value="Genomic_DNA"/>
</dbReference>
<dbReference type="InterPro" id="IPR016167">
    <property type="entry name" value="FAD-bd_PCMH_sub1"/>
</dbReference>
<reference evidence="7" key="1">
    <citation type="journal article" date="2014" name="Int. J. Syst. Evol. Microbiol.">
        <title>Complete genome of a new Firmicutes species belonging to the dominant human colonic microbiota ('Ruminococcus bicirculans') reveals two chromosomes and a selective capacity to utilize plant glucans.</title>
        <authorList>
            <consortium name="NISC Comparative Sequencing Program"/>
            <person name="Wegmann U."/>
            <person name="Louis P."/>
            <person name="Goesmann A."/>
            <person name="Henrissat B."/>
            <person name="Duncan S.H."/>
            <person name="Flint H.J."/>
        </authorList>
    </citation>
    <scope>NUCLEOTIDE SEQUENCE</scope>
    <source>
        <strain evidence="7">JCM 17590</strain>
    </source>
</reference>
<dbReference type="InterPro" id="IPR006094">
    <property type="entry name" value="Oxid_FAD_bind_N"/>
</dbReference>
<dbReference type="PANTHER" id="PTHR42973:SF39">
    <property type="entry name" value="FAD-BINDING PCMH-TYPE DOMAIN-CONTAINING PROTEIN"/>
    <property type="match status" value="1"/>
</dbReference>
<dbReference type="InterPro" id="IPR050416">
    <property type="entry name" value="FAD-linked_Oxidoreductase"/>
</dbReference>
<evidence type="ECO:0000256" key="5">
    <source>
        <dbReference type="ARBA" id="ARBA00023002"/>
    </source>
</evidence>
<evidence type="ECO:0000256" key="4">
    <source>
        <dbReference type="ARBA" id="ARBA00022827"/>
    </source>
</evidence>
<gene>
    <name evidence="7" type="ORF">GCM10022286_20780</name>
</gene>
<dbReference type="InterPro" id="IPR016166">
    <property type="entry name" value="FAD-bd_PCMH"/>
</dbReference>
<protein>
    <submittedName>
        <fullName evidence="7">FAD-binding oxidoreductase</fullName>
    </submittedName>
</protein>
<comment type="similarity">
    <text evidence="2">Belongs to the oxygen-dependent FAD-linked oxidoreductase family.</text>
</comment>
<evidence type="ECO:0000256" key="1">
    <source>
        <dbReference type="ARBA" id="ARBA00001974"/>
    </source>
</evidence>
<dbReference type="SUPFAM" id="SSF56176">
    <property type="entry name" value="FAD-binding/transporter-associated domain-like"/>
    <property type="match status" value="1"/>
</dbReference>
<name>A0ABP7ZKW0_9MICO</name>
<keyword evidence="5" id="KW-0560">Oxidoreductase</keyword>
<keyword evidence="3" id="KW-0285">Flavoprotein</keyword>
<evidence type="ECO:0000313" key="7">
    <source>
        <dbReference type="EMBL" id="GAA4162154.1"/>
    </source>
</evidence>
<dbReference type="Gene3D" id="3.30.43.10">
    <property type="entry name" value="Uridine Diphospho-n-acetylenolpyruvylglucosamine Reductase, domain 2"/>
    <property type="match status" value="1"/>
</dbReference>